<protein>
    <submittedName>
        <fullName evidence="2">Uncharacterized protein</fullName>
    </submittedName>
</protein>
<name>A0A4U5NTN0_STECR</name>
<evidence type="ECO:0000256" key="1">
    <source>
        <dbReference type="SAM" id="Coils"/>
    </source>
</evidence>
<dbReference type="Proteomes" id="UP000298663">
    <property type="component" value="Unassembled WGS sequence"/>
</dbReference>
<comment type="caution">
    <text evidence="2">The sequence shown here is derived from an EMBL/GenBank/DDBJ whole genome shotgun (WGS) entry which is preliminary data.</text>
</comment>
<evidence type="ECO:0000313" key="2">
    <source>
        <dbReference type="EMBL" id="TKR86504.1"/>
    </source>
</evidence>
<organism evidence="2 3">
    <name type="scientific">Steinernema carpocapsae</name>
    <name type="common">Entomopathogenic nematode</name>
    <dbReference type="NCBI Taxonomy" id="34508"/>
    <lineage>
        <taxon>Eukaryota</taxon>
        <taxon>Metazoa</taxon>
        <taxon>Ecdysozoa</taxon>
        <taxon>Nematoda</taxon>
        <taxon>Chromadorea</taxon>
        <taxon>Rhabditida</taxon>
        <taxon>Tylenchina</taxon>
        <taxon>Panagrolaimomorpha</taxon>
        <taxon>Strongyloidoidea</taxon>
        <taxon>Steinernematidae</taxon>
        <taxon>Steinernema</taxon>
    </lineage>
</organism>
<dbReference type="EMBL" id="AZBU02000003">
    <property type="protein sequence ID" value="TKR86504.1"/>
    <property type="molecule type" value="Genomic_DNA"/>
</dbReference>
<accession>A0A4U5NTN0</accession>
<dbReference type="STRING" id="34508.A0A4U5NTN0"/>
<keyword evidence="3" id="KW-1185">Reference proteome</keyword>
<reference evidence="2 3" key="1">
    <citation type="journal article" date="2015" name="Genome Biol.">
        <title>Comparative genomics of Steinernema reveals deeply conserved gene regulatory networks.</title>
        <authorList>
            <person name="Dillman A.R."/>
            <person name="Macchietto M."/>
            <person name="Porter C.F."/>
            <person name="Rogers A."/>
            <person name="Williams B."/>
            <person name="Antoshechkin I."/>
            <person name="Lee M.M."/>
            <person name="Goodwin Z."/>
            <person name="Lu X."/>
            <person name="Lewis E.E."/>
            <person name="Goodrich-Blair H."/>
            <person name="Stock S.P."/>
            <person name="Adams B.J."/>
            <person name="Sternberg P.W."/>
            <person name="Mortazavi A."/>
        </authorList>
    </citation>
    <scope>NUCLEOTIDE SEQUENCE [LARGE SCALE GENOMIC DNA]</scope>
    <source>
        <strain evidence="2 3">ALL</strain>
    </source>
</reference>
<sequence length="359" mass="42689">MGLLSFPETISKLRSDVTSLEKTLGDRSVRFKSILFYLHTLLREQTEEILRLEESLDDRNEYYRRVLDDQLRSQRSDERELLGQIERLDNDNRLLNSRLRDEWTIGLEVEDMRHHIGEVRQEIHEKRQDLEPAERRQKEVEWRDDIRKELEMDFHREVLDVQKQLKVQRMSELKINEQIIEKLENDGKELRAEIDGLKEEIVGLKLDIANVEKDKQSIVGQRQKLEEMLRKSKKQSEKAARDLKRRLEESDRIRNLTLTQHTDVLNSLKNEIFDVKTKLKEERAELAACRQNLHTEKVLRAETLEKHRLQNEKLADLQKFFGLTLEENDDDYVDSLLGEDRTAIFAKISFLLSKIPVVE</sequence>
<dbReference type="AlphaFoldDB" id="A0A4U5NTN0"/>
<feature type="coiled-coil region" evidence="1">
    <location>
        <begin position="173"/>
        <end position="285"/>
    </location>
</feature>
<keyword evidence="1" id="KW-0175">Coiled coil</keyword>
<dbReference type="OrthoDB" id="5844433at2759"/>
<gene>
    <name evidence="2" type="ORF">L596_011087</name>
</gene>
<proteinExistence type="predicted"/>
<reference evidence="2 3" key="2">
    <citation type="journal article" date="2019" name="G3 (Bethesda)">
        <title>Hybrid Assembly of the Genome of the Entomopathogenic Nematode Steinernema carpocapsae Identifies the X-Chromosome.</title>
        <authorList>
            <person name="Serra L."/>
            <person name="Macchietto M."/>
            <person name="Macias-Munoz A."/>
            <person name="McGill C.J."/>
            <person name="Rodriguez I.M."/>
            <person name="Rodriguez B."/>
            <person name="Murad R."/>
            <person name="Mortazavi A."/>
        </authorList>
    </citation>
    <scope>NUCLEOTIDE SEQUENCE [LARGE SCALE GENOMIC DNA]</scope>
    <source>
        <strain evidence="2 3">ALL</strain>
    </source>
</reference>
<evidence type="ECO:0000313" key="3">
    <source>
        <dbReference type="Proteomes" id="UP000298663"/>
    </source>
</evidence>